<keyword evidence="4" id="KW-0521">NADP</keyword>
<dbReference type="PANTHER" id="PTHR46091">
    <property type="entry name" value="BLR7054 PROTEIN"/>
    <property type="match status" value="1"/>
</dbReference>
<dbReference type="Gene3D" id="3.50.50.60">
    <property type="entry name" value="FAD/NAD(P)-binding domain"/>
    <property type="match status" value="2"/>
</dbReference>
<feature type="domain" description="Amine oxidase" evidence="6">
    <location>
        <begin position="25"/>
        <end position="517"/>
    </location>
</feature>
<gene>
    <name evidence="7" type="ORF">METZ01_LOCUS43406</name>
</gene>
<sequence length="527" mass="59829">MKKWDNYRSDLANESFDAIIIGSGIGGLSTGALLALNGQRVLVLEKHFKIGGWTHTFRRDNYEWDVGIHYIGEVHKPWSAVRRLFDLVSDGQLKWSPMDANYDRIIFPDQSYNFTAPREQFVEDMISYFPKEEQAIRTYMTLLDQSVRSAKPYFANKAMPDLLGRITYPFMTRKFFQLADRTTYEVLSELTDNQEMIGVLTGQWGDHGLPPKQSSFAMHAFVVRHYLDGGNYPTGTSRSIAETISALIEKHGGQLAVNAAVEEIIIHNGAAVGVRLDNGDELNAATIISSTGVMNTYEKLIGSNQLPANIPASLQSVQKTESYVCLHIGLNRSARDLGLTNTNLWIYPGYDHDQNVQNFIQDPEADFPVVYVSFPSAKDEVWDQDHAGYATMEAITLSRWNWYDEWQDLPWKKRGEHYENEKEKLSKRIMDVVHRHVPGIKDAVAYTELSTPLTVRDLANYQKGEMYGINHTPRRFRQRWLKPRTKIKNLFLTGQDVTTVGVTSALFSGLLTASAILKKDLTNMLKS</sequence>
<evidence type="ECO:0000256" key="5">
    <source>
        <dbReference type="ARBA" id="ARBA00023027"/>
    </source>
</evidence>
<name>A0A381RFH6_9ZZZZ</name>
<keyword evidence="5" id="KW-0520">NAD</keyword>
<dbReference type="GO" id="GO:0016491">
    <property type="term" value="F:oxidoreductase activity"/>
    <property type="evidence" value="ECO:0007669"/>
    <property type="project" value="InterPro"/>
</dbReference>
<keyword evidence="3" id="KW-0274">FAD</keyword>
<keyword evidence="1" id="KW-0285">Flavoprotein</keyword>
<evidence type="ECO:0000256" key="3">
    <source>
        <dbReference type="ARBA" id="ARBA00022827"/>
    </source>
</evidence>
<evidence type="ECO:0000313" key="7">
    <source>
        <dbReference type="EMBL" id="SUZ90552.1"/>
    </source>
</evidence>
<dbReference type="InterPro" id="IPR052206">
    <property type="entry name" value="Retinol_saturase"/>
</dbReference>
<evidence type="ECO:0000259" key="6">
    <source>
        <dbReference type="Pfam" id="PF01593"/>
    </source>
</evidence>
<proteinExistence type="predicted"/>
<dbReference type="Pfam" id="PF01593">
    <property type="entry name" value="Amino_oxidase"/>
    <property type="match status" value="1"/>
</dbReference>
<dbReference type="AlphaFoldDB" id="A0A381RFH6"/>
<dbReference type="InterPro" id="IPR036188">
    <property type="entry name" value="FAD/NAD-bd_sf"/>
</dbReference>
<evidence type="ECO:0000256" key="1">
    <source>
        <dbReference type="ARBA" id="ARBA00022630"/>
    </source>
</evidence>
<dbReference type="InterPro" id="IPR002937">
    <property type="entry name" value="Amino_oxidase"/>
</dbReference>
<accession>A0A381RFH6</accession>
<evidence type="ECO:0000256" key="4">
    <source>
        <dbReference type="ARBA" id="ARBA00022857"/>
    </source>
</evidence>
<dbReference type="PANTHER" id="PTHR46091:SF3">
    <property type="entry name" value="AMINE OXIDASE DOMAIN-CONTAINING PROTEIN"/>
    <property type="match status" value="1"/>
</dbReference>
<organism evidence="7">
    <name type="scientific">marine metagenome</name>
    <dbReference type="NCBI Taxonomy" id="408172"/>
    <lineage>
        <taxon>unclassified sequences</taxon>
        <taxon>metagenomes</taxon>
        <taxon>ecological metagenomes</taxon>
    </lineage>
</organism>
<dbReference type="EMBL" id="UINC01001903">
    <property type="protein sequence ID" value="SUZ90552.1"/>
    <property type="molecule type" value="Genomic_DNA"/>
</dbReference>
<protein>
    <recommendedName>
        <fullName evidence="6">Amine oxidase domain-containing protein</fullName>
    </recommendedName>
</protein>
<evidence type="ECO:0000256" key="2">
    <source>
        <dbReference type="ARBA" id="ARBA00022729"/>
    </source>
</evidence>
<keyword evidence="2" id="KW-0732">Signal</keyword>
<reference evidence="7" key="1">
    <citation type="submission" date="2018-05" db="EMBL/GenBank/DDBJ databases">
        <authorList>
            <person name="Lanie J.A."/>
            <person name="Ng W.-L."/>
            <person name="Kazmierczak K.M."/>
            <person name="Andrzejewski T.M."/>
            <person name="Davidsen T.M."/>
            <person name="Wayne K.J."/>
            <person name="Tettelin H."/>
            <person name="Glass J.I."/>
            <person name="Rusch D."/>
            <person name="Podicherti R."/>
            <person name="Tsui H.-C.T."/>
            <person name="Winkler M.E."/>
        </authorList>
    </citation>
    <scope>NUCLEOTIDE SEQUENCE</scope>
</reference>
<dbReference type="SUPFAM" id="SSF51905">
    <property type="entry name" value="FAD/NAD(P)-binding domain"/>
    <property type="match status" value="1"/>
</dbReference>